<dbReference type="EMBL" id="JAQQAF010000008">
    <property type="protein sequence ID" value="KAJ8464487.1"/>
    <property type="molecule type" value="Genomic_DNA"/>
</dbReference>
<evidence type="ECO:0000313" key="2">
    <source>
        <dbReference type="EMBL" id="KAJ8464487.1"/>
    </source>
</evidence>
<name>A0AAV8P4Z0_ENSVE</name>
<sequence length="275" mass="31456">MWGCCRYFDEFTKLRYAEQIQKLSQHSAIMKYFRVKYLAPVHPKMELCFSGNLDLRAMVSSDQGFPSSAFFAVFTGMARRMWLLHCLFFLFERESDQLIFQVQQESRFSEVYMESVAEDNNNDLGTTRLIPALVGFTVVPGFIMRQMLIQCKISVHVNAKGSIFPFLPSLVSSNLQILLFYGTSVGTCREDGSWFPPSAISSFGFGWETQLLALFDVWLWLIYVQRMVLVVVAKVHLRIVQLHKTPASPVPAKASDIRGLLQPFSILLLLIESLR</sequence>
<dbReference type="InterPro" id="IPR040225">
    <property type="entry name" value="GIL1-like"/>
</dbReference>
<evidence type="ECO:0000313" key="3">
    <source>
        <dbReference type="Proteomes" id="UP001222027"/>
    </source>
</evidence>
<dbReference type="InterPro" id="IPR056813">
    <property type="entry name" value="GIL1_IRKI_C"/>
</dbReference>
<reference evidence="2 3" key="1">
    <citation type="submission" date="2022-12" db="EMBL/GenBank/DDBJ databases">
        <title>Chromosome-scale assembly of the Ensete ventricosum genome.</title>
        <authorList>
            <person name="Dussert Y."/>
            <person name="Stocks J."/>
            <person name="Wendawek A."/>
            <person name="Woldeyes F."/>
            <person name="Nichols R.A."/>
            <person name="Borrell J.S."/>
        </authorList>
    </citation>
    <scope>NUCLEOTIDE SEQUENCE [LARGE SCALE GENOMIC DNA]</scope>
    <source>
        <strain evidence="3">cv. Maze</strain>
        <tissue evidence="2">Seeds</tissue>
    </source>
</reference>
<dbReference type="GO" id="GO:0009639">
    <property type="term" value="P:response to red or far red light"/>
    <property type="evidence" value="ECO:0007669"/>
    <property type="project" value="InterPro"/>
</dbReference>
<dbReference type="Proteomes" id="UP001222027">
    <property type="component" value="Unassembled WGS sequence"/>
</dbReference>
<dbReference type="Pfam" id="PF24994">
    <property type="entry name" value="GIL1_IRKI_C"/>
    <property type="match status" value="1"/>
</dbReference>
<accession>A0AAV8P4Z0</accession>
<feature type="domain" description="GIL1/IRKI C-terminal" evidence="1">
    <location>
        <begin position="99"/>
        <end position="153"/>
    </location>
</feature>
<evidence type="ECO:0000259" key="1">
    <source>
        <dbReference type="Pfam" id="PF24994"/>
    </source>
</evidence>
<dbReference type="AlphaFoldDB" id="A0AAV8P4Z0"/>
<gene>
    <name evidence="2" type="ORF">OPV22_027039</name>
</gene>
<dbReference type="GO" id="GO:0009959">
    <property type="term" value="P:negative gravitropism"/>
    <property type="evidence" value="ECO:0007669"/>
    <property type="project" value="InterPro"/>
</dbReference>
<keyword evidence="3" id="KW-1185">Reference proteome</keyword>
<comment type="caution">
    <text evidence="2">The sequence shown here is derived from an EMBL/GenBank/DDBJ whole genome shotgun (WGS) entry which is preliminary data.</text>
</comment>
<organism evidence="2 3">
    <name type="scientific">Ensete ventricosum</name>
    <name type="common">Abyssinian banana</name>
    <name type="synonym">Musa ensete</name>
    <dbReference type="NCBI Taxonomy" id="4639"/>
    <lineage>
        <taxon>Eukaryota</taxon>
        <taxon>Viridiplantae</taxon>
        <taxon>Streptophyta</taxon>
        <taxon>Embryophyta</taxon>
        <taxon>Tracheophyta</taxon>
        <taxon>Spermatophyta</taxon>
        <taxon>Magnoliopsida</taxon>
        <taxon>Liliopsida</taxon>
        <taxon>Zingiberales</taxon>
        <taxon>Musaceae</taxon>
        <taxon>Ensete</taxon>
    </lineage>
</organism>
<protein>
    <recommendedName>
        <fullName evidence="1">GIL1/IRKI C-terminal domain-containing protein</fullName>
    </recommendedName>
</protein>
<proteinExistence type="predicted"/>
<dbReference type="PANTHER" id="PTHR31161">
    <property type="entry name" value="PROTEIN GRAVITROPIC IN THE LIGHT 1"/>
    <property type="match status" value="1"/>
</dbReference>